<dbReference type="InterPro" id="IPR051200">
    <property type="entry name" value="Host-pathogen_enzymatic-act"/>
</dbReference>
<dbReference type="InterPro" id="IPR011048">
    <property type="entry name" value="Haem_d1_sf"/>
</dbReference>
<dbReference type="Gene3D" id="2.130.10.10">
    <property type="entry name" value="YVTN repeat-like/Quinoprotein amine dehydrogenase"/>
    <property type="match status" value="2"/>
</dbReference>
<comment type="caution">
    <text evidence="1">The sequence shown here is derived from an EMBL/GenBank/DDBJ whole genome shotgun (WGS) entry which is preliminary data.</text>
</comment>
<organism evidence="1 2">
    <name type="scientific">Persephonella atlantica</name>
    <dbReference type="NCBI Taxonomy" id="2699429"/>
    <lineage>
        <taxon>Bacteria</taxon>
        <taxon>Pseudomonadati</taxon>
        <taxon>Aquificota</taxon>
        <taxon>Aquificia</taxon>
        <taxon>Aquificales</taxon>
        <taxon>Hydrogenothermaceae</taxon>
        <taxon>Persephonella</taxon>
    </lineage>
</organism>
<proteinExistence type="predicted"/>
<reference evidence="1 2" key="1">
    <citation type="journal article" date="2021" name="Syst. Appl. Microbiol.">
        <title>Persephonella atlantica sp. nov.: How to adapt to physico-chemical gradients in high temperature hydrothermal habitats.</title>
        <authorList>
            <person name="Francois D.X."/>
            <person name="Godfroy A."/>
            <person name="Mathien C."/>
            <person name="Aube J."/>
            <person name="Cathalot C."/>
            <person name="Lesongeur F."/>
            <person name="L'Haridon S."/>
            <person name="Philippon X."/>
            <person name="Roussel E.G."/>
        </authorList>
    </citation>
    <scope>NUCLEOTIDE SEQUENCE [LARGE SCALE GENOMIC DNA]</scope>
    <source>
        <strain evidence="1 2">MO1340</strain>
    </source>
</reference>
<evidence type="ECO:0000313" key="2">
    <source>
        <dbReference type="Proteomes" id="UP000772812"/>
    </source>
</evidence>
<keyword evidence="2" id="KW-1185">Reference proteome</keyword>
<dbReference type="Proteomes" id="UP000772812">
    <property type="component" value="Unassembled WGS sequence"/>
</dbReference>
<dbReference type="Pfam" id="PF02239">
    <property type="entry name" value="Cytochrom_D1"/>
    <property type="match status" value="1"/>
</dbReference>
<dbReference type="InterPro" id="IPR015943">
    <property type="entry name" value="WD40/YVTN_repeat-like_dom_sf"/>
</dbReference>
<dbReference type="PANTHER" id="PTHR47197:SF3">
    <property type="entry name" value="DIHYDRO-HEME D1 DEHYDROGENASE"/>
    <property type="match status" value="1"/>
</dbReference>
<dbReference type="SUPFAM" id="SSF51004">
    <property type="entry name" value="C-terminal (heme d1) domain of cytochrome cd1-nitrite reductase"/>
    <property type="match status" value="1"/>
</dbReference>
<protein>
    <submittedName>
        <fullName evidence="1">NirF protein</fullName>
    </submittedName>
</protein>
<name>A0ABS1GGG9_9AQUI</name>
<sequence length="352" mass="40056">MLYLIVFILTVFNTVFAEKLYVVERERGALAVIEDGKFVREIKDLGNLNHAIVKTDGNFSYCIARNGYFSQINNKNDRVIKKIKPGNSGIGFTFIKNYIAIAHYDPKKVTILDKNLNVIKQINSGSRNVGIKPYKHLLAFSLMDKDQIWVLDADKEFKKVFTVENAGKMPFDALIDRSRYVVGFFKERGVGILNLEDFSYKKAKFLSSEKGEVVFKIPHFGTWGVLEDKALIPAVGERRAYLVSTTDMKVLKAIKLSGLPVFIVVSPDKKMAVVNYSGENDHLLSVIDLKKFKVIKTFPAGKRVMHMRFSKDGKKLYVSSYFDNSLKIFDTKNWKLLKEITVPNPSGIFIVR</sequence>
<dbReference type="RefSeq" id="WP_200673422.1">
    <property type="nucleotide sequence ID" value="NZ_JAACYA010000001.1"/>
</dbReference>
<accession>A0ABS1GGG9</accession>
<gene>
    <name evidence="1" type="ORF">GWK41_02975</name>
</gene>
<dbReference type="EMBL" id="JAACYA010000001">
    <property type="protein sequence ID" value="MBK3332029.1"/>
    <property type="molecule type" value="Genomic_DNA"/>
</dbReference>
<evidence type="ECO:0000313" key="1">
    <source>
        <dbReference type="EMBL" id="MBK3332029.1"/>
    </source>
</evidence>
<dbReference type="PANTHER" id="PTHR47197">
    <property type="entry name" value="PROTEIN NIRF"/>
    <property type="match status" value="1"/>
</dbReference>